<sequence>MNALATVSTDQEQKPAMFYEVHGEGDPVVMIHGLGGNSNIWTPQVTTLQRFFRVIRPDLVGSGFSRLDGETISIERYIRDIVGLLDRLDIGSAHLVGHSMGTIVCQHLAAWHPERVRSLALFGPIHTPSDAARDALRARAETSRTRGMLPVAEAVVQGGTSAYTRADRPEIAAFVREATLRQHPEAYAQTCEALANAQPADTDRIRCPSILVTGDEDGTAPPTAAGSLALSLPDADFTVLSRCGHWTSLERPRDVTEALTTFYFSRTFR</sequence>
<gene>
    <name evidence="3" type="ORF">FSB78_18730</name>
</gene>
<dbReference type="PRINTS" id="PR00111">
    <property type="entry name" value="ABHYDROLASE"/>
</dbReference>
<dbReference type="OrthoDB" id="8680283at2"/>
<dbReference type="InterPro" id="IPR000073">
    <property type="entry name" value="AB_hydrolase_1"/>
</dbReference>
<protein>
    <submittedName>
        <fullName evidence="3">Alpha/beta fold hydrolase</fullName>
    </submittedName>
</protein>
<dbReference type="EMBL" id="VOQR01000002">
    <property type="protein sequence ID" value="TXC68011.1"/>
    <property type="molecule type" value="Genomic_DNA"/>
</dbReference>
<feature type="domain" description="AB hydrolase-1" evidence="2">
    <location>
        <begin position="27"/>
        <end position="252"/>
    </location>
</feature>
<organism evidence="3 4">
    <name type="scientific">Sphingomonas ginsenosidivorax</name>
    <dbReference type="NCBI Taxonomy" id="862135"/>
    <lineage>
        <taxon>Bacteria</taxon>
        <taxon>Pseudomonadati</taxon>
        <taxon>Pseudomonadota</taxon>
        <taxon>Alphaproteobacteria</taxon>
        <taxon>Sphingomonadales</taxon>
        <taxon>Sphingomonadaceae</taxon>
        <taxon>Sphingomonas</taxon>
    </lineage>
</organism>
<evidence type="ECO:0000313" key="4">
    <source>
        <dbReference type="Proteomes" id="UP000321250"/>
    </source>
</evidence>
<dbReference type="Gene3D" id="3.40.50.1820">
    <property type="entry name" value="alpha/beta hydrolase"/>
    <property type="match status" value="1"/>
</dbReference>
<accession>A0A5C6U7B9</accession>
<dbReference type="GO" id="GO:0016020">
    <property type="term" value="C:membrane"/>
    <property type="evidence" value="ECO:0007669"/>
    <property type="project" value="TreeGrafter"/>
</dbReference>
<dbReference type="Pfam" id="PF00561">
    <property type="entry name" value="Abhydrolase_1"/>
    <property type="match status" value="1"/>
</dbReference>
<dbReference type="PRINTS" id="PR00412">
    <property type="entry name" value="EPOXHYDRLASE"/>
</dbReference>
<comment type="caution">
    <text evidence="3">The sequence shown here is derived from an EMBL/GenBank/DDBJ whole genome shotgun (WGS) entry which is preliminary data.</text>
</comment>
<dbReference type="PANTHER" id="PTHR43798">
    <property type="entry name" value="MONOACYLGLYCEROL LIPASE"/>
    <property type="match status" value="1"/>
</dbReference>
<dbReference type="SUPFAM" id="SSF53474">
    <property type="entry name" value="alpha/beta-Hydrolases"/>
    <property type="match status" value="1"/>
</dbReference>
<name>A0A5C6U7B9_9SPHN</name>
<keyword evidence="1 3" id="KW-0378">Hydrolase</keyword>
<evidence type="ECO:0000256" key="1">
    <source>
        <dbReference type="ARBA" id="ARBA00022801"/>
    </source>
</evidence>
<dbReference type="InterPro" id="IPR029058">
    <property type="entry name" value="AB_hydrolase_fold"/>
</dbReference>
<dbReference type="PANTHER" id="PTHR43798:SF31">
    <property type="entry name" value="AB HYDROLASE SUPERFAMILY PROTEIN YCLE"/>
    <property type="match status" value="1"/>
</dbReference>
<evidence type="ECO:0000259" key="2">
    <source>
        <dbReference type="Pfam" id="PF00561"/>
    </source>
</evidence>
<proteinExistence type="predicted"/>
<dbReference type="GO" id="GO:0016787">
    <property type="term" value="F:hydrolase activity"/>
    <property type="evidence" value="ECO:0007669"/>
    <property type="project" value="UniProtKB-KW"/>
</dbReference>
<dbReference type="InterPro" id="IPR000639">
    <property type="entry name" value="Epox_hydrolase-like"/>
</dbReference>
<keyword evidence="4" id="KW-1185">Reference proteome</keyword>
<dbReference type="Proteomes" id="UP000321250">
    <property type="component" value="Unassembled WGS sequence"/>
</dbReference>
<evidence type="ECO:0000313" key="3">
    <source>
        <dbReference type="EMBL" id="TXC68011.1"/>
    </source>
</evidence>
<dbReference type="RefSeq" id="WP_147084402.1">
    <property type="nucleotide sequence ID" value="NZ_VOQR01000002.1"/>
</dbReference>
<dbReference type="InterPro" id="IPR050266">
    <property type="entry name" value="AB_hydrolase_sf"/>
</dbReference>
<dbReference type="AlphaFoldDB" id="A0A5C6U7B9"/>
<reference evidence="3 4" key="1">
    <citation type="journal article" date="2013" name="Antonie Van Leeuwenhoek">
        <title>Sphingomonas ginsenosidivorax sp. nov., with the ability to transform ginsenosides.</title>
        <authorList>
            <person name="Jin X.F."/>
            <person name="Kim J.K."/>
            <person name="Liu Q.M."/>
            <person name="Kang M.S."/>
            <person name="He D."/>
            <person name="Jin F.X."/>
            <person name="Kim S.C."/>
            <person name="Im W.T."/>
        </authorList>
    </citation>
    <scope>NUCLEOTIDE SEQUENCE [LARGE SCALE GENOMIC DNA]</scope>
    <source>
        <strain evidence="3 4">KHI67</strain>
    </source>
</reference>